<reference evidence="1" key="1">
    <citation type="journal article" date="2020" name="mSystems">
        <title>Genome- and Community-Level Interaction Insights into Carbon Utilization and Element Cycling Functions of Hydrothermarchaeota in Hydrothermal Sediment.</title>
        <authorList>
            <person name="Zhou Z."/>
            <person name="Liu Y."/>
            <person name="Xu W."/>
            <person name="Pan J."/>
            <person name="Luo Z.H."/>
            <person name="Li M."/>
        </authorList>
    </citation>
    <scope>NUCLEOTIDE SEQUENCE [LARGE SCALE GENOMIC DNA]</scope>
    <source>
        <strain evidence="1">SpSt-794</strain>
    </source>
</reference>
<dbReference type="InterPro" id="IPR045441">
    <property type="entry name" value="DUF6506"/>
</dbReference>
<gene>
    <name evidence="1" type="ORF">ENV82_04520</name>
</gene>
<dbReference type="AlphaFoldDB" id="A0A7C4TXE8"/>
<dbReference type="EMBL" id="DTHV01000141">
    <property type="protein sequence ID" value="HGW60674.1"/>
    <property type="molecule type" value="Genomic_DNA"/>
</dbReference>
<name>A0A7C4TXE8_9BACT</name>
<protein>
    <submittedName>
        <fullName evidence="1">Uncharacterized protein</fullName>
    </submittedName>
</protein>
<accession>A0A7C4TXE8</accession>
<proteinExistence type="predicted"/>
<dbReference type="Pfam" id="PF20116">
    <property type="entry name" value="DUF6506"/>
    <property type="match status" value="1"/>
</dbReference>
<sequence length="104" mass="11430">MQFKTLFIAHVPDAEPESDGCVLETGKYKLLVRLVKNQDEALKVVKNLVETEGIESIILCPGFTHKDVAEIQEVAGENVGITVARGDSKSSKIAMEAMKKAGWW</sequence>
<evidence type="ECO:0000313" key="1">
    <source>
        <dbReference type="EMBL" id="HGW60674.1"/>
    </source>
</evidence>
<comment type="caution">
    <text evidence="1">The sequence shown here is derived from an EMBL/GenBank/DDBJ whole genome shotgun (WGS) entry which is preliminary data.</text>
</comment>
<organism evidence="1">
    <name type="scientific">Caldisericum exile</name>
    <dbReference type="NCBI Taxonomy" id="693075"/>
    <lineage>
        <taxon>Bacteria</taxon>
        <taxon>Pseudomonadati</taxon>
        <taxon>Caldisericota/Cryosericota group</taxon>
        <taxon>Caldisericota</taxon>
        <taxon>Caldisericia</taxon>
        <taxon>Caldisericales</taxon>
        <taxon>Caldisericaceae</taxon>
        <taxon>Caldisericum</taxon>
    </lineage>
</organism>